<dbReference type="EMBL" id="HBIJ01012696">
    <property type="protein sequence ID" value="CAE0367869.1"/>
    <property type="molecule type" value="Transcribed_RNA"/>
</dbReference>
<dbReference type="GO" id="GO:0005524">
    <property type="term" value="F:ATP binding"/>
    <property type="evidence" value="ECO:0007669"/>
    <property type="project" value="UniProtKB-KW"/>
</dbReference>
<dbReference type="Gene3D" id="3.30.1330.10">
    <property type="entry name" value="PurM-like, N-terminal domain"/>
    <property type="match status" value="1"/>
</dbReference>
<proteinExistence type="predicted"/>
<dbReference type="InterPro" id="IPR004536">
    <property type="entry name" value="SPS/SelD"/>
</dbReference>
<dbReference type="GO" id="GO:0005737">
    <property type="term" value="C:cytoplasm"/>
    <property type="evidence" value="ECO:0007669"/>
    <property type="project" value="TreeGrafter"/>
</dbReference>
<dbReference type="InterPro" id="IPR036676">
    <property type="entry name" value="PurM-like_C_sf"/>
</dbReference>
<dbReference type="Pfam" id="PF00586">
    <property type="entry name" value="AIRS"/>
    <property type="match status" value="1"/>
</dbReference>
<accession>A0A7S3JZA7</accession>
<evidence type="ECO:0000259" key="7">
    <source>
        <dbReference type="Pfam" id="PF02769"/>
    </source>
</evidence>
<dbReference type="GO" id="GO:0004756">
    <property type="term" value="F:selenide, water dikinase activity"/>
    <property type="evidence" value="ECO:0007669"/>
    <property type="project" value="TreeGrafter"/>
</dbReference>
<dbReference type="SUPFAM" id="SSF56042">
    <property type="entry name" value="PurM C-terminal domain-like"/>
    <property type="match status" value="1"/>
</dbReference>
<dbReference type="InterPro" id="IPR036921">
    <property type="entry name" value="PurM-like_N_sf"/>
</dbReference>
<evidence type="ECO:0000256" key="1">
    <source>
        <dbReference type="ARBA" id="ARBA00022679"/>
    </source>
</evidence>
<keyword evidence="2" id="KW-0547">Nucleotide-binding</keyword>
<protein>
    <recommendedName>
        <fullName evidence="10">Selenide, water dikinase</fullName>
    </recommendedName>
</protein>
<dbReference type="PANTHER" id="PTHR10256:SF0">
    <property type="entry name" value="INACTIVE SELENIDE, WATER DIKINASE-LIKE PROTEIN-RELATED"/>
    <property type="match status" value="1"/>
</dbReference>
<organism evidence="9">
    <name type="scientific">Aureoumbra lagunensis</name>
    <dbReference type="NCBI Taxonomy" id="44058"/>
    <lineage>
        <taxon>Eukaryota</taxon>
        <taxon>Sar</taxon>
        <taxon>Stramenopiles</taxon>
        <taxon>Ochrophyta</taxon>
        <taxon>Pelagophyceae</taxon>
        <taxon>Pelagomonadales</taxon>
        <taxon>Aureoumbra</taxon>
    </lineage>
</organism>
<dbReference type="GO" id="GO:0016260">
    <property type="term" value="P:selenocysteine biosynthetic process"/>
    <property type="evidence" value="ECO:0007669"/>
    <property type="project" value="TreeGrafter"/>
</dbReference>
<sequence>MLKGGRLDVLCSGIVVTSGLLWIVWQGRKKENIIHDWIQVHCEMIKLLVQNERSAQKKVKLGPKRRLKRLLELIALLKIERQRRLEVAEAKRKYPDDPNAIYRLNSLKHVTTQRQLRKISITKRSEAEIVADMMEKQMKAKSAPTVCDVVLIGGGHSHVHVIRMLGMVPIPGVRVTLISKDIETPYSGMLPGHIAGYYTRSECHIDLGKLARFAGIQMIHAEVTKIDFDNQILKIRDINNEDRPSIYFDVLSINVGITPNQQKEVQSITPVKPIAKFAKAWDQLLLEKIESKWIEARNYDIVVVGGGAGGVELILAMRARVRNQLQTLGRDPDLARFSLLTRGDSILGSHSQGVRLCMLKVLEERQITIISGCEALGASKPHPDSTQQFLECRFADTQKIQCLPYDECVWCTQASAPKFLATSGLKYEENGGFVLIDEYQRCSLAKNNITLDHVFAAGDCASVQGHPRPKAGVFAVMAGMALFENIQNATMNAKKPKRHIPQSSFLGLIGTGDGSCIASRGELAFEANWLWSLKDWIDRKWMWQYSGGLPDLDLAEEKIEGAFQSSLKALDILKRSPMRCGGCGAKVGANTLSRALASLPPSPIVHSNDIQILVGVNEPDDGAVVKYQATTLVHSIDFFRNFLTDPYLLGRVAANHALSDCEAMGAKPITALALVVIPYGNEKSQGFTLEALMHGIRKTLDQADCALVGGHTCEGSELSVGLSINGLTPNNNNKLFSKGGFLPGDVLILTKPIGTGCIMAADMRAKANYPYVQATINSMLQSNRAASNIFISHEVHACTDITGFGLIGHLNEMCRASKGALIDINLSDIPFLPGALTLAQKGIFSSLQPENLNARRAVINHDAVANRADYALLFDPQTAGGLLAAVNASDAQAVVHRLKAAGYPHAAVIGVVQDTESSQHFPAAINIRLPPS</sequence>
<keyword evidence="3" id="KW-0418">Kinase</keyword>
<evidence type="ECO:0000256" key="3">
    <source>
        <dbReference type="ARBA" id="ARBA00022777"/>
    </source>
</evidence>
<evidence type="ECO:0000259" key="8">
    <source>
        <dbReference type="Pfam" id="PF07992"/>
    </source>
</evidence>
<dbReference type="Pfam" id="PF02769">
    <property type="entry name" value="AIRS_C"/>
    <property type="match status" value="1"/>
</dbReference>
<dbReference type="InterPro" id="IPR010918">
    <property type="entry name" value="PurM-like_C_dom"/>
</dbReference>
<dbReference type="NCBIfam" id="TIGR03169">
    <property type="entry name" value="Nterm_to_SelD"/>
    <property type="match status" value="1"/>
</dbReference>
<reference evidence="9" key="1">
    <citation type="submission" date="2021-01" db="EMBL/GenBank/DDBJ databases">
        <authorList>
            <person name="Corre E."/>
            <person name="Pelletier E."/>
            <person name="Niang G."/>
            <person name="Scheremetjew M."/>
            <person name="Finn R."/>
            <person name="Kale V."/>
            <person name="Holt S."/>
            <person name="Cochrane G."/>
            <person name="Meng A."/>
            <person name="Brown T."/>
            <person name="Cohen L."/>
        </authorList>
    </citation>
    <scope>NUCLEOTIDE SEQUENCE</scope>
    <source>
        <strain evidence="9">CCMP1510</strain>
    </source>
</reference>
<dbReference type="NCBIfam" id="TIGR00476">
    <property type="entry name" value="selD"/>
    <property type="match status" value="1"/>
</dbReference>
<dbReference type="AlphaFoldDB" id="A0A7S3JZA7"/>
<evidence type="ECO:0000259" key="6">
    <source>
        <dbReference type="Pfam" id="PF00586"/>
    </source>
</evidence>
<dbReference type="SUPFAM" id="SSF51905">
    <property type="entry name" value="FAD/NAD(P)-binding domain"/>
    <property type="match status" value="2"/>
</dbReference>
<feature type="domain" description="FAD/NAD(P)-binding" evidence="8">
    <location>
        <begin position="148"/>
        <end position="475"/>
    </location>
</feature>
<dbReference type="GO" id="GO:0016491">
    <property type="term" value="F:oxidoreductase activity"/>
    <property type="evidence" value="ECO:0007669"/>
    <property type="project" value="InterPro"/>
</dbReference>
<dbReference type="SUPFAM" id="SSF55326">
    <property type="entry name" value="PurM N-terminal domain-like"/>
    <property type="match status" value="1"/>
</dbReference>
<feature type="domain" description="PurM-like C-terminal" evidence="7">
    <location>
        <begin position="743"/>
        <end position="917"/>
    </location>
</feature>
<keyword evidence="4" id="KW-0067">ATP-binding</keyword>
<feature type="domain" description="PurM-like N-terminal" evidence="6">
    <location>
        <begin position="620"/>
        <end position="727"/>
    </location>
</feature>
<evidence type="ECO:0000256" key="4">
    <source>
        <dbReference type="ARBA" id="ARBA00022840"/>
    </source>
</evidence>
<dbReference type="PANTHER" id="PTHR10256">
    <property type="entry name" value="SELENIDE, WATER DIKINASE"/>
    <property type="match status" value="1"/>
</dbReference>
<keyword evidence="1" id="KW-0808">Transferase</keyword>
<dbReference type="InterPro" id="IPR036188">
    <property type="entry name" value="FAD/NAD-bd_sf"/>
</dbReference>
<evidence type="ECO:0000256" key="5">
    <source>
        <dbReference type="ARBA" id="ARBA00023266"/>
    </source>
</evidence>
<dbReference type="Pfam" id="PF07992">
    <property type="entry name" value="Pyr_redox_2"/>
    <property type="match status" value="1"/>
</dbReference>
<name>A0A7S3JZA7_9STRA</name>
<evidence type="ECO:0008006" key="10">
    <source>
        <dbReference type="Google" id="ProtNLM"/>
    </source>
</evidence>
<keyword evidence="5" id="KW-0711">Selenium</keyword>
<dbReference type="InterPro" id="IPR016188">
    <property type="entry name" value="PurM-like_N"/>
</dbReference>
<dbReference type="InterPro" id="IPR017584">
    <property type="entry name" value="Pyridine_nucleo_diS_OxRdtase_N"/>
</dbReference>
<dbReference type="Gene3D" id="3.50.50.100">
    <property type="match status" value="1"/>
</dbReference>
<gene>
    <name evidence="9" type="ORF">ALAG00032_LOCUS8626</name>
</gene>
<dbReference type="CDD" id="cd02195">
    <property type="entry name" value="SelD"/>
    <property type="match status" value="1"/>
</dbReference>
<dbReference type="InterPro" id="IPR023753">
    <property type="entry name" value="FAD/NAD-binding_dom"/>
</dbReference>
<evidence type="ECO:0000313" key="9">
    <source>
        <dbReference type="EMBL" id="CAE0367869.1"/>
    </source>
</evidence>
<dbReference type="Gene3D" id="3.90.650.10">
    <property type="entry name" value="PurM-like C-terminal domain"/>
    <property type="match status" value="1"/>
</dbReference>
<evidence type="ECO:0000256" key="2">
    <source>
        <dbReference type="ARBA" id="ARBA00022741"/>
    </source>
</evidence>